<gene>
    <name evidence="1" type="ORF">PAXRUDRAFT_18682</name>
</gene>
<organism evidence="1 2">
    <name type="scientific">Paxillus rubicundulus Ve08.2h10</name>
    <dbReference type="NCBI Taxonomy" id="930991"/>
    <lineage>
        <taxon>Eukaryota</taxon>
        <taxon>Fungi</taxon>
        <taxon>Dikarya</taxon>
        <taxon>Basidiomycota</taxon>
        <taxon>Agaricomycotina</taxon>
        <taxon>Agaricomycetes</taxon>
        <taxon>Agaricomycetidae</taxon>
        <taxon>Boletales</taxon>
        <taxon>Paxilineae</taxon>
        <taxon>Paxillaceae</taxon>
        <taxon>Paxillus</taxon>
    </lineage>
</organism>
<reference evidence="1 2" key="1">
    <citation type="submission" date="2014-04" db="EMBL/GenBank/DDBJ databases">
        <authorList>
            <consortium name="DOE Joint Genome Institute"/>
            <person name="Kuo A."/>
            <person name="Kohler A."/>
            <person name="Jargeat P."/>
            <person name="Nagy L.G."/>
            <person name="Floudas D."/>
            <person name="Copeland A."/>
            <person name="Barry K.W."/>
            <person name="Cichocki N."/>
            <person name="Veneault-Fourrey C."/>
            <person name="LaButti K."/>
            <person name="Lindquist E.A."/>
            <person name="Lipzen A."/>
            <person name="Lundell T."/>
            <person name="Morin E."/>
            <person name="Murat C."/>
            <person name="Sun H."/>
            <person name="Tunlid A."/>
            <person name="Henrissat B."/>
            <person name="Grigoriev I.V."/>
            <person name="Hibbett D.S."/>
            <person name="Martin F."/>
            <person name="Nordberg H.P."/>
            <person name="Cantor M.N."/>
            <person name="Hua S.X."/>
        </authorList>
    </citation>
    <scope>NUCLEOTIDE SEQUENCE [LARGE SCALE GENOMIC DNA]</scope>
    <source>
        <strain evidence="1 2">Ve08.2h10</strain>
    </source>
</reference>
<keyword evidence="2" id="KW-1185">Reference proteome</keyword>
<dbReference type="Proteomes" id="UP000054538">
    <property type="component" value="Unassembled WGS sequence"/>
</dbReference>
<proteinExistence type="predicted"/>
<protein>
    <submittedName>
        <fullName evidence="1">Uncharacterized protein</fullName>
    </submittedName>
</protein>
<accession>A0A0D0BWZ6</accession>
<dbReference type="InParanoid" id="A0A0D0BWZ6"/>
<dbReference type="OrthoDB" id="2669721at2759"/>
<sequence>MEQQLQDAQALLCNWEYLFKHMYYQLKESQIHFVRPSVHQVVHLVNEAIQKGPPICYAQWTMECTIGNLGQEIRQPSKPFANLAQEGVRRFQVNALLSMMPELNVPPKGLPHGTIALGDGYTLFRKRAKYPILMLMLFSRYLPSSHLDRKCLASGNGQGCYYPMDKSLVPHGEKPSKHLSSCEFHATSSEVQYFAQIPIQTPDDTQKPWEFQTVVILRLYLKLDNKLLELSSQVIAASELLNDIIVTDIKDVRSVVAMIPKKFTLPDSDVEVECFCMVERPGLDISDLGIPYSVYTEDNNNDTNKVEQFI</sequence>
<name>A0A0D0BWZ6_9AGAM</name>
<evidence type="ECO:0000313" key="2">
    <source>
        <dbReference type="Proteomes" id="UP000054538"/>
    </source>
</evidence>
<dbReference type="EMBL" id="KN827860">
    <property type="protein sequence ID" value="KIK75797.1"/>
    <property type="molecule type" value="Genomic_DNA"/>
</dbReference>
<evidence type="ECO:0000313" key="1">
    <source>
        <dbReference type="EMBL" id="KIK75797.1"/>
    </source>
</evidence>
<dbReference type="AlphaFoldDB" id="A0A0D0BWZ6"/>
<dbReference type="HOGENOM" id="CLU_047287_0_0_1"/>
<reference evidence="2" key="2">
    <citation type="submission" date="2015-01" db="EMBL/GenBank/DDBJ databases">
        <title>Evolutionary Origins and Diversification of the Mycorrhizal Mutualists.</title>
        <authorList>
            <consortium name="DOE Joint Genome Institute"/>
            <consortium name="Mycorrhizal Genomics Consortium"/>
            <person name="Kohler A."/>
            <person name="Kuo A."/>
            <person name="Nagy L.G."/>
            <person name="Floudas D."/>
            <person name="Copeland A."/>
            <person name="Barry K.W."/>
            <person name="Cichocki N."/>
            <person name="Veneault-Fourrey C."/>
            <person name="LaButti K."/>
            <person name="Lindquist E.A."/>
            <person name="Lipzen A."/>
            <person name="Lundell T."/>
            <person name="Morin E."/>
            <person name="Murat C."/>
            <person name="Riley R."/>
            <person name="Ohm R."/>
            <person name="Sun H."/>
            <person name="Tunlid A."/>
            <person name="Henrissat B."/>
            <person name="Grigoriev I.V."/>
            <person name="Hibbett D.S."/>
            <person name="Martin F."/>
        </authorList>
    </citation>
    <scope>NUCLEOTIDE SEQUENCE [LARGE SCALE GENOMIC DNA]</scope>
    <source>
        <strain evidence="2">Ve08.2h10</strain>
    </source>
</reference>